<accession>A0A8S5LU72</accession>
<dbReference type="EMBL" id="BK014735">
    <property type="protein sequence ID" value="DAD73424.1"/>
    <property type="molecule type" value="Genomic_DNA"/>
</dbReference>
<protein>
    <submittedName>
        <fullName evidence="2">Nucleoid-associated protein</fullName>
    </submittedName>
</protein>
<evidence type="ECO:0000313" key="2">
    <source>
        <dbReference type="EMBL" id="DAD73424.1"/>
    </source>
</evidence>
<dbReference type="Pfam" id="PF01391">
    <property type="entry name" value="Collagen"/>
    <property type="match status" value="1"/>
</dbReference>
<dbReference type="InterPro" id="IPR008160">
    <property type="entry name" value="Collagen"/>
</dbReference>
<organism evidence="2">
    <name type="scientific">Siphoviridae sp. ctKm44</name>
    <dbReference type="NCBI Taxonomy" id="2826245"/>
    <lineage>
        <taxon>Viruses</taxon>
        <taxon>Duplodnaviria</taxon>
        <taxon>Heunggongvirae</taxon>
        <taxon>Uroviricota</taxon>
        <taxon>Caudoviricetes</taxon>
    </lineage>
</organism>
<dbReference type="Gene3D" id="1.20.5.320">
    <property type="entry name" value="6-Phosphogluconate Dehydrogenase, domain 3"/>
    <property type="match status" value="1"/>
</dbReference>
<dbReference type="PANTHER" id="PTHR24637">
    <property type="entry name" value="COLLAGEN"/>
    <property type="match status" value="1"/>
</dbReference>
<proteinExistence type="predicted"/>
<sequence>MRYLDTPVTIVDDGTDRSLSIKFAEPSLGDTEVVSGVLFRTSHDTSEEIQAKWEPTTGCLNLEIPNNLINYSGYAKIVVPKSSFLSDSITIKFDVYSPKDEDGADRGYTGADKYLFVRDFHTNGDIYVEVGSDVVNTDFLRSVIDKVIANTGLTGKDGVEIDTVALKNDIFNRVTKSIDINKIQNDVLTAVTAKVDAIKEEQSKSLQNQDTKIQAVESKVAGIDVDTIKTNILSEFNTKTEQIKAEIINAVDIPQLKLDLTSLVNSKFTEGKQDIVDSVTSAINTKLQSDEFINPIVQRAIAGVDTHGYADTVKTELNAKIEENTTGISGINTKLEGIEQKLTTAISEAILKSIKDSLTSQDITTILKKDDAYVTTIWDDIVTAGKLDHYLKDSDLRVDEDIDGNRVLYKGHNPLISVRVDTPTASEVGSIRNDVTVLKSRTSDIETKISEIEQQGVGGEGTPGPKGEDGQPGPQGIQGPPGPPGPKGDKGETGERGPKGEDGQPGPVGPQGPPGESATIDTTNFATKPELNQVKSDLTGLQSQVGDVNGRVTTLENKPDPTVEIPSEYKKLNDLYAIFPTYENLVTQMTTNIKNQHLALGIDAVVDEKLRNGGDPFVTTSRMTEAIKAVNGGSGGGTTIVAGNDVDTVFGDGYPYDGDNINTLKNIAIGSVYVDRLRKNGALKWIKTQMYAENANRDQAKTCWRVLFGDTGNVKLPMTGSPLNGAVLTFRRINSTVELTWGGLSWGWFGIKRRGAAGYADHPSDRNKFVTIIPQGGLKEGFIPIGSKLGNMTNDKGVPYGTFYVGGITDSRQVRLQFLNDVPTDRDIVDIRFTTMTYTTDDPWPDQITR</sequence>
<evidence type="ECO:0000256" key="1">
    <source>
        <dbReference type="SAM" id="MobiDB-lite"/>
    </source>
</evidence>
<name>A0A8S5LU72_9CAUD</name>
<feature type="compositionally biased region" description="Basic and acidic residues" evidence="1">
    <location>
        <begin position="487"/>
        <end position="502"/>
    </location>
</feature>
<reference evidence="2" key="1">
    <citation type="journal article" date="2021" name="Proc. Natl. Acad. Sci. U.S.A.">
        <title>A Catalog of Tens of Thousands of Viruses from Human Metagenomes Reveals Hidden Associations with Chronic Diseases.</title>
        <authorList>
            <person name="Tisza M.J."/>
            <person name="Buck C.B."/>
        </authorList>
    </citation>
    <scope>NUCLEOTIDE SEQUENCE</scope>
    <source>
        <strain evidence="2">CtKm44</strain>
    </source>
</reference>
<feature type="region of interest" description="Disordered" evidence="1">
    <location>
        <begin position="446"/>
        <end position="521"/>
    </location>
</feature>